<gene>
    <name evidence="1" type="ORF">IRI77_30135</name>
</gene>
<evidence type="ECO:0000313" key="2">
    <source>
        <dbReference type="Proteomes" id="UP000593892"/>
    </source>
</evidence>
<dbReference type="EMBL" id="CP063849">
    <property type="protein sequence ID" value="QOY86994.1"/>
    <property type="molecule type" value="Genomic_DNA"/>
</dbReference>
<reference evidence="1 2" key="1">
    <citation type="submission" date="2020-10" db="EMBL/GenBank/DDBJ databases">
        <title>Complete genome sequence of Paludibaculum fermentans P105T, a facultatively anaerobic acidobacterium capable of dissimilatory Fe(III) reduction.</title>
        <authorList>
            <person name="Dedysh S.N."/>
            <person name="Beletsky A.V."/>
            <person name="Kulichevskaya I.S."/>
            <person name="Mardanov A.V."/>
            <person name="Ravin N.V."/>
        </authorList>
    </citation>
    <scope>NUCLEOTIDE SEQUENCE [LARGE SCALE GENOMIC DNA]</scope>
    <source>
        <strain evidence="1 2">P105</strain>
    </source>
</reference>
<dbReference type="KEGG" id="pfer:IRI77_30135"/>
<sequence length="144" mass="15786">MAIQNLSFLVAALNPPEQLELAVVPVIDGLLLADLVTEFEARFGYQPAGGYGGVVFAFGSIDPLDNFLGISSETFLLGCDCGELGCWPLCCCVRHEGEMTEWTNFSQPHRPDRDYSAFGPFRFEGRQYREAISSLSAQLASSRP</sequence>
<protein>
    <submittedName>
        <fullName evidence="1">Uncharacterized protein</fullName>
    </submittedName>
</protein>
<dbReference type="Proteomes" id="UP000593892">
    <property type="component" value="Chromosome"/>
</dbReference>
<accession>A0A7S7SJ99</accession>
<evidence type="ECO:0000313" key="1">
    <source>
        <dbReference type="EMBL" id="QOY86994.1"/>
    </source>
</evidence>
<proteinExistence type="predicted"/>
<organism evidence="1 2">
    <name type="scientific">Paludibaculum fermentans</name>
    <dbReference type="NCBI Taxonomy" id="1473598"/>
    <lineage>
        <taxon>Bacteria</taxon>
        <taxon>Pseudomonadati</taxon>
        <taxon>Acidobacteriota</taxon>
        <taxon>Terriglobia</taxon>
        <taxon>Bryobacterales</taxon>
        <taxon>Bryobacteraceae</taxon>
        <taxon>Paludibaculum</taxon>
    </lineage>
</organism>
<keyword evidence="2" id="KW-1185">Reference proteome</keyword>
<name>A0A7S7SJ99_PALFE</name>
<dbReference type="AlphaFoldDB" id="A0A7S7SJ99"/>